<dbReference type="AlphaFoldDB" id="A0A1H6R944"/>
<keyword evidence="2" id="KW-0812">Transmembrane</keyword>
<feature type="compositionally biased region" description="Low complexity" evidence="1">
    <location>
        <begin position="130"/>
        <end position="139"/>
    </location>
</feature>
<feature type="region of interest" description="Disordered" evidence="1">
    <location>
        <begin position="248"/>
        <end position="274"/>
    </location>
</feature>
<organism evidence="3 4">
    <name type="scientific">Frateuria terrea</name>
    <dbReference type="NCBI Taxonomy" id="529704"/>
    <lineage>
        <taxon>Bacteria</taxon>
        <taxon>Pseudomonadati</taxon>
        <taxon>Pseudomonadota</taxon>
        <taxon>Gammaproteobacteria</taxon>
        <taxon>Lysobacterales</taxon>
        <taxon>Rhodanobacteraceae</taxon>
        <taxon>Frateuria</taxon>
    </lineage>
</organism>
<protein>
    <submittedName>
        <fullName evidence="3">Uncharacterized protein</fullName>
    </submittedName>
</protein>
<feature type="compositionally biased region" description="Low complexity" evidence="1">
    <location>
        <begin position="616"/>
        <end position="640"/>
    </location>
</feature>
<feature type="region of interest" description="Disordered" evidence="1">
    <location>
        <begin position="176"/>
        <end position="233"/>
    </location>
</feature>
<feature type="compositionally biased region" description="Low complexity" evidence="1">
    <location>
        <begin position="370"/>
        <end position="381"/>
    </location>
</feature>
<dbReference type="Proteomes" id="UP000199420">
    <property type="component" value="Unassembled WGS sequence"/>
</dbReference>
<evidence type="ECO:0000313" key="4">
    <source>
        <dbReference type="Proteomes" id="UP000199420"/>
    </source>
</evidence>
<proteinExistence type="predicted"/>
<gene>
    <name evidence="3" type="ORF">SAMN04487997_1020</name>
</gene>
<name>A0A1H6R944_9GAMM</name>
<feature type="region of interest" description="Disordered" evidence="1">
    <location>
        <begin position="88"/>
        <end position="142"/>
    </location>
</feature>
<keyword evidence="2" id="KW-1133">Transmembrane helix</keyword>
<reference evidence="3 4" key="1">
    <citation type="submission" date="2016-10" db="EMBL/GenBank/DDBJ databases">
        <authorList>
            <person name="de Groot N.N."/>
        </authorList>
    </citation>
    <scope>NUCLEOTIDE SEQUENCE [LARGE SCALE GENOMIC DNA]</scope>
    <source>
        <strain evidence="3 4">DSM 26515</strain>
    </source>
</reference>
<dbReference type="RefSeq" id="WP_245747162.1">
    <property type="nucleotide sequence ID" value="NZ_FNYC01000001.1"/>
</dbReference>
<evidence type="ECO:0000256" key="1">
    <source>
        <dbReference type="SAM" id="MobiDB-lite"/>
    </source>
</evidence>
<feature type="region of interest" description="Disordered" evidence="1">
    <location>
        <begin position="602"/>
        <end position="640"/>
    </location>
</feature>
<keyword evidence="2" id="KW-0472">Membrane</keyword>
<feature type="transmembrane region" description="Helical" evidence="2">
    <location>
        <begin position="47"/>
        <end position="73"/>
    </location>
</feature>
<feature type="compositionally biased region" description="Low complexity" evidence="1">
    <location>
        <begin position="445"/>
        <end position="454"/>
    </location>
</feature>
<keyword evidence="4" id="KW-1185">Reference proteome</keyword>
<feature type="compositionally biased region" description="Pro residues" evidence="1">
    <location>
        <begin position="195"/>
        <end position="204"/>
    </location>
</feature>
<evidence type="ECO:0000313" key="3">
    <source>
        <dbReference type="EMBL" id="SEI50986.1"/>
    </source>
</evidence>
<dbReference type="STRING" id="529704.SAMN02927913_0935"/>
<evidence type="ECO:0000256" key="2">
    <source>
        <dbReference type="SAM" id="Phobius"/>
    </source>
</evidence>
<feature type="compositionally biased region" description="Low complexity" evidence="1">
    <location>
        <begin position="391"/>
        <end position="407"/>
    </location>
</feature>
<dbReference type="EMBL" id="FNYC01000001">
    <property type="protein sequence ID" value="SEI50986.1"/>
    <property type="molecule type" value="Genomic_DNA"/>
</dbReference>
<feature type="region of interest" description="Disordered" evidence="1">
    <location>
        <begin position="362"/>
        <end position="456"/>
    </location>
</feature>
<accession>A0A1H6R944</accession>
<sequence>MPLPPAHKPSDSPANAHPVVMLRSPRDAAAQAIVYRRRRAERPRDRGLRIAGMVGALLVHLLVLFGAILGPAYDLQEPQPKSAPLQVRLIDKPEPPPPPPVRGTPPRQLGPHHRGSAPTVAARPAERAPAKQPQPAAAPDIPVITVTAPKATIRIAQVAAPSPPLALPNPKPAPDIAPVPLAGTPPQINLDTPPAVRPVPPKFQPEPVRKAQMEGNRPMPPPPSLAMPAVPAQAPPPIAAPSIALDRVAPPANQPPSTVSLVRPQPAMTPAAPQVEPIPLPAQAAPAINLAPQVSATAPVVPRERPQVQAPSIQLAEPQLAAVPLDTTKAPVTEQPAAPAIDVSKAASPAASIILTQPQVTAVVPSTEPAKAPAAQEAASATGNSAPPGNASTPQSTPSSAPDATPQGSESGNPGAREGATESASRTGAPAPRAGQGKGQGQGKQGKAQPGAAEGAEHGQLGSYIQLKPHGDTAIMEHRAPDIGYRPTRFEDAWAPEGESSIDTALRHAVEKTTVRHTFHLPRGVRINCKISPLFPIGLFGCGGDPPARAAKDPGLYKRLDLAPVKPLDPSASASAAKARSAPAPAAPIHLDNAAQCAAARVSGGPLPPGCPNEGPASPRPMQAPAAAASSWVPASDQFH</sequence>